<evidence type="ECO:0000313" key="3">
    <source>
        <dbReference type="EMBL" id="SBW19548.1"/>
    </source>
</evidence>
<keyword evidence="2" id="KW-0472">Membrane</keyword>
<organism evidence="3 4">
    <name type="scientific">Candidatus Protofrankia californiensis</name>
    <dbReference type="NCBI Taxonomy" id="1839754"/>
    <lineage>
        <taxon>Bacteria</taxon>
        <taxon>Bacillati</taxon>
        <taxon>Actinomycetota</taxon>
        <taxon>Actinomycetes</taxon>
        <taxon>Frankiales</taxon>
        <taxon>Frankiaceae</taxon>
        <taxon>Protofrankia</taxon>
    </lineage>
</organism>
<keyword evidence="2" id="KW-0812">Transmembrane</keyword>
<feature type="transmembrane region" description="Helical" evidence="2">
    <location>
        <begin position="81"/>
        <end position="100"/>
    </location>
</feature>
<name>A0A1C3NVL7_9ACTN</name>
<evidence type="ECO:0000256" key="2">
    <source>
        <dbReference type="SAM" id="Phobius"/>
    </source>
</evidence>
<protein>
    <submittedName>
        <fullName evidence="3">Putative membrane protein</fullName>
    </submittedName>
</protein>
<sequence>MLVAFAPVTAADVGLPDPRAVTAAIPLLLAAVLMWRRWLPRVAACLTLFAGIGLTSGWLAIAVHQGVAWVTRFINLVTRTAVGGVAPGALAIVLLIFFILEMRPEPGALGRLRDPRPALVRAGGGRTGRPAGRSHRSGMRAGRGRPGKLAAAGVGLVLPSVAATMTGDLGAVVLSALNVIGGAFAWPLSLAWGVA</sequence>
<feature type="transmembrane region" description="Helical" evidence="2">
    <location>
        <begin position="42"/>
        <end position="61"/>
    </location>
</feature>
<evidence type="ECO:0000313" key="4">
    <source>
        <dbReference type="Proteomes" id="UP000199013"/>
    </source>
</evidence>
<feature type="transmembrane region" description="Helical" evidence="2">
    <location>
        <begin position="20"/>
        <end position="35"/>
    </location>
</feature>
<dbReference type="Proteomes" id="UP000199013">
    <property type="component" value="Unassembled WGS sequence"/>
</dbReference>
<gene>
    <name evidence="3" type="ORF">FDG2_1432</name>
</gene>
<feature type="compositionally biased region" description="Basic residues" evidence="1">
    <location>
        <begin position="132"/>
        <end position="145"/>
    </location>
</feature>
<reference evidence="4" key="1">
    <citation type="submission" date="2016-02" db="EMBL/GenBank/DDBJ databases">
        <authorList>
            <person name="Wibberg D."/>
        </authorList>
    </citation>
    <scope>NUCLEOTIDE SEQUENCE [LARGE SCALE GENOMIC DNA]</scope>
</reference>
<feature type="transmembrane region" description="Helical" evidence="2">
    <location>
        <begin position="172"/>
        <end position="194"/>
    </location>
</feature>
<keyword evidence="2" id="KW-1133">Transmembrane helix</keyword>
<keyword evidence="4" id="KW-1185">Reference proteome</keyword>
<evidence type="ECO:0000256" key="1">
    <source>
        <dbReference type="SAM" id="MobiDB-lite"/>
    </source>
</evidence>
<feature type="transmembrane region" description="Helical" evidence="2">
    <location>
        <begin position="149"/>
        <end position="166"/>
    </location>
</feature>
<dbReference type="EMBL" id="FLUV01000591">
    <property type="protein sequence ID" value="SBW19548.1"/>
    <property type="molecule type" value="Genomic_DNA"/>
</dbReference>
<dbReference type="AlphaFoldDB" id="A0A1C3NVL7"/>
<feature type="region of interest" description="Disordered" evidence="1">
    <location>
        <begin position="122"/>
        <end position="145"/>
    </location>
</feature>
<proteinExistence type="predicted"/>
<accession>A0A1C3NVL7</accession>